<feature type="domain" description="Acyl-ACP thioesterase N-terminal hotdog" evidence="3">
    <location>
        <begin position="26"/>
        <end position="145"/>
    </location>
</feature>
<proteinExistence type="inferred from homology"/>
<accession>A0A7W6RZ91</accession>
<evidence type="ECO:0000256" key="1">
    <source>
        <dbReference type="ARBA" id="ARBA00006500"/>
    </source>
</evidence>
<protein>
    <submittedName>
        <fullName evidence="4">Acyl-ACP thioesterase</fullName>
    </submittedName>
</protein>
<dbReference type="RefSeq" id="WP_184434121.1">
    <property type="nucleotide sequence ID" value="NZ_JACIGI010000011.1"/>
</dbReference>
<comment type="similarity">
    <text evidence="1">Belongs to the acyl-ACP thioesterase family.</text>
</comment>
<dbReference type="InterPro" id="IPR045023">
    <property type="entry name" value="FATA/B"/>
</dbReference>
<sequence>MADSLQPPVWTTITDAAAPALASRLRFPVRVREATPDGRIGLPALADLCQEAAAANADRFGEGLADTMARGGVWVLNRARYALRRYPRLGETVSVETWPGAVERRGAVRHYRLAVEGGGVVGAAVSVWSLFDLATRRPLAHPDAVLRALPAPGPALLPAPAVPAPLPADAVAATARYPVHPAQVDVYGHVNHTHLVAWALGEAGAVTAAPFQPDELIIAFRGECPPHGVIEARRDAGTGGRVRSSLVTAAEGRDIVRAAALYGHPGGDTAAPIA</sequence>
<dbReference type="AlphaFoldDB" id="A0A7W6RZ91"/>
<dbReference type="InterPro" id="IPR002864">
    <property type="entry name" value="Acyl-ACP_thioesterase_NHD"/>
</dbReference>
<dbReference type="CDD" id="cd00586">
    <property type="entry name" value="4HBT"/>
    <property type="match status" value="1"/>
</dbReference>
<gene>
    <name evidence="4" type="ORF">GGD88_001704</name>
</gene>
<dbReference type="Gene3D" id="3.10.129.10">
    <property type="entry name" value="Hotdog Thioesterase"/>
    <property type="match status" value="1"/>
</dbReference>
<dbReference type="PANTHER" id="PTHR31727:SF6">
    <property type="entry name" value="OLEOYL-ACYL CARRIER PROTEIN THIOESTERASE 1, CHLOROPLASTIC"/>
    <property type="match status" value="1"/>
</dbReference>
<evidence type="ECO:0000256" key="2">
    <source>
        <dbReference type="ARBA" id="ARBA00022946"/>
    </source>
</evidence>
<dbReference type="Proteomes" id="UP000555728">
    <property type="component" value="Unassembled WGS sequence"/>
</dbReference>
<dbReference type="InterPro" id="IPR029069">
    <property type="entry name" value="HotDog_dom_sf"/>
</dbReference>
<dbReference type="SUPFAM" id="SSF54637">
    <property type="entry name" value="Thioesterase/thiol ester dehydrase-isomerase"/>
    <property type="match status" value="2"/>
</dbReference>
<evidence type="ECO:0000313" key="4">
    <source>
        <dbReference type="EMBL" id="MBB4285981.1"/>
    </source>
</evidence>
<organism evidence="4 5">
    <name type="scientific">Roseospira goensis</name>
    <dbReference type="NCBI Taxonomy" id="391922"/>
    <lineage>
        <taxon>Bacteria</taxon>
        <taxon>Pseudomonadati</taxon>
        <taxon>Pseudomonadota</taxon>
        <taxon>Alphaproteobacteria</taxon>
        <taxon>Rhodospirillales</taxon>
        <taxon>Rhodospirillaceae</taxon>
        <taxon>Roseospira</taxon>
    </lineage>
</organism>
<reference evidence="4 5" key="1">
    <citation type="submission" date="2020-08" db="EMBL/GenBank/DDBJ databases">
        <title>Genome sequencing of Purple Non-Sulfur Bacteria from various extreme environments.</title>
        <authorList>
            <person name="Mayer M."/>
        </authorList>
    </citation>
    <scope>NUCLEOTIDE SEQUENCE [LARGE SCALE GENOMIC DNA]</scope>
    <source>
        <strain evidence="4 5">JA135</strain>
    </source>
</reference>
<evidence type="ECO:0000313" key="5">
    <source>
        <dbReference type="Proteomes" id="UP000555728"/>
    </source>
</evidence>
<comment type="caution">
    <text evidence="4">The sequence shown here is derived from an EMBL/GenBank/DDBJ whole genome shotgun (WGS) entry which is preliminary data.</text>
</comment>
<evidence type="ECO:0000259" key="3">
    <source>
        <dbReference type="Pfam" id="PF01643"/>
    </source>
</evidence>
<keyword evidence="2" id="KW-0809">Transit peptide</keyword>
<dbReference type="GO" id="GO:0000036">
    <property type="term" value="F:acyl carrier activity"/>
    <property type="evidence" value="ECO:0007669"/>
    <property type="project" value="TreeGrafter"/>
</dbReference>
<dbReference type="GO" id="GO:0016297">
    <property type="term" value="F:fatty acyl-[ACP] hydrolase activity"/>
    <property type="evidence" value="ECO:0007669"/>
    <property type="project" value="InterPro"/>
</dbReference>
<dbReference type="Pfam" id="PF01643">
    <property type="entry name" value="Acyl-ACP_TE"/>
    <property type="match status" value="1"/>
</dbReference>
<dbReference type="PANTHER" id="PTHR31727">
    <property type="entry name" value="OLEOYL-ACYL CARRIER PROTEIN THIOESTERASE 1, CHLOROPLASTIC"/>
    <property type="match status" value="1"/>
</dbReference>
<name>A0A7W6RZ91_9PROT</name>
<keyword evidence="5" id="KW-1185">Reference proteome</keyword>
<dbReference type="EMBL" id="JACIGI010000011">
    <property type="protein sequence ID" value="MBB4285981.1"/>
    <property type="molecule type" value="Genomic_DNA"/>
</dbReference>